<dbReference type="Gene3D" id="1.10.3210.10">
    <property type="entry name" value="Hypothetical protein af1432"/>
    <property type="match status" value="1"/>
</dbReference>
<evidence type="ECO:0000313" key="3">
    <source>
        <dbReference type="EMBL" id="TDK59848.1"/>
    </source>
</evidence>
<organism evidence="3 4">
    <name type="scientific">Bacillus salipaludis</name>
    <dbReference type="NCBI Taxonomy" id="2547811"/>
    <lineage>
        <taxon>Bacteria</taxon>
        <taxon>Bacillati</taxon>
        <taxon>Bacillota</taxon>
        <taxon>Bacilli</taxon>
        <taxon>Bacillales</taxon>
        <taxon>Bacillaceae</taxon>
        <taxon>Bacillus</taxon>
    </lineage>
</organism>
<protein>
    <submittedName>
        <fullName evidence="3">Bifunctional (P)ppGpp synthetase/guanosine-3',5'-bis(Diphosphate) 3'-pyrophosphohydrolase</fullName>
    </submittedName>
    <submittedName>
        <fullName evidence="2">HD domain-containing protein</fullName>
    </submittedName>
</protein>
<dbReference type="SUPFAM" id="SSF109604">
    <property type="entry name" value="HD-domain/PDEase-like"/>
    <property type="match status" value="1"/>
</dbReference>
<dbReference type="GO" id="GO:0008893">
    <property type="term" value="F:guanosine-3',5'-bis(diphosphate) 3'-diphosphatase activity"/>
    <property type="evidence" value="ECO:0007669"/>
    <property type="project" value="TreeGrafter"/>
</dbReference>
<comment type="caution">
    <text evidence="3">The sequence shown here is derived from an EMBL/GenBank/DDBJ whole genome shotgun (WGS) entry which is preliminary data.</text>
</comment>
<dbReference type="InterPro" id="IPR003607">
    <property type="entry name" value="HD/PDEase_dom"/>
</dbReference>
<dbReference type="EMBL" id="JAVGVR010000001">
    <property type="protein sequence ID" value="MDQ6595816.1"/>
    <property type="molecule type" value="Genomic_DNA"/>
</dbReference>
<dbReference type="Proteomes" id="UP000295132">
    <property type="component" value="Unassembled WGS sequence"/>
</dbReference>
<dbReference type="SMART" id="SM00471">
    <property type="entry name" value="HDc"/>
    <property type="match status" value="1"/>
</dbReference>
<dbReference type="InterPro" id="IPR052194">
    <property type="entry name" value="MESH1"/>
</dbReference>
<evidence type="ECO:0000313" key="2">
    <source>
        <dbReference type="EMBL" id="MDQ6595816.1"/>
    </source>
</evidence>
<dbReference type="Pfam" id="PF13328">
    <property type="entry name" value="HD_4"/>
    <property type="match status" value="1"/>
</dbReference>
<keyword evidence="5" id="KW-1185">Reference proteome</keyword>
<accession>A0A4R5VNU2</accession>
<dbReference type="PANTHER" id="PTHR46246">
    <property type="entry name" value="GUANOSINE-3',5'-BIS(DIPHOSPHATE) 3'-PYROPHOSPHOHYDROLASE MESH1"/>
    <property type="match status" value="1"/>
</dbReference>
<proteinExistence type="predicted"/>
<reference evidence="2" key="2">
    <citation type="submission" date="2023-08" db="EMBL/GenBank/DDBJ databases">
        <title>Nitrogen cycling bacteria in agricultural field soils.</title>
        <authorList>
            <person name="Jang J."/>
        </authorList>
    </citation>
    <scope>NUCLEOTIDE SEQUENCE</scope>
    <source>
        <strain evidence="2">PS3-36</strain>
    </source>
</reference>
<evidence type="ECO:0000313" key="5">
    <source>
        <dbReference type="Proteomes" id="UP001178888"/>
    </source>
</evidence>
<name>A0A4R5VNU2_9BACI</name>
<gene>
    <name evidence="3" type="ORF">E2K98_18170</name>
    <name evidence="2" type="ORF">RCG21_05315</name>
</gene>
<reference evidence="3 4" key="1">
    <citation type="submission" date="2019-03" db="EMBL/GenBank/DDBJ databases">
        <title>Bacillus niacini sp. nov. a Nicotinate-Metabolizing Mesophile Isolated from Soil.</title>
        <authorList>
            <person name="Zhang G."/>
        </authorList>
    </citation>
    <scope>NUCLEOTIDE SEQUENCE [LARGE SCALE GENOMIC DNA]</scope>
    <source>
        <strain evidence="3 4">WN066</strain>
    </source>
</reference>
<evidence type="ECO:0000259" key="1">
    <source>
        <dbReference type="SMART" id="SM00471"/>
    </source>
</evidence>
<keyword evidence="3" id="KW-0378">Hydrolase</keyword>
<dbReference type="PANTHER" id="PTHR46246:SF1">
    <property type="entry name" value="GUANOSINE-3',5'-BIS(DIPHOSPHATE) 3'-PYROPHOSPHOHYDROLASE MESH1"/>
    <property type="match status" value="1"/>
</dbReference>
<sequence>MEMVEKALHIASKAHEGQYRKLTEIPYITHPVAVGMLLMKAGYPDNVVAAGILHDTVEDTSLTLEDIKLNFGEKTAEIVAGCSEPDKSLSWEKRKEHTIEFLKTASKEIRAVACADKLHNIRSIRNDYEQVGEEVWKRFKRGKEKQKWYYTNVVESLGAQGTFALLEELRNEVELLFH</sequence>
<dbReference type="RefSeq" id="WP_133336587.1">
    <property type="nucleotide sequence ID" value="NZ_JAVGVR010000001.1"/>
</dbReference>
<dbReference type="Proteomes" id="UP001178888">
    <property type="component" value="Unassembled WGS sequence"/>
</dbReference>
<feature type="domain" description="HD/PDEase" evidence="1">
    <location>
        <begin position="23"/>
        <end position="130"/>
    </location>
</feature>
<dbReference type="EMBL" id="SMYO01000008">
    <property type="protein sequence ID" value="TDK59848.1"/>
    <property type="molecule type" value="Genomic_DNA"/>
</dbReference>
<evidence type="ECO:0000313" key="4">
    <source>
        <dbReference type="Proteomes" id="UP000295132"/>
    </source>
</evidence>
<dbReference type="AlphaFoldDB" id="A0A4R5VNU2"/>